<accession>A0A2X2J0R5</accession>
<evidence type="ECO:0000313" key="2">
    <source>
        <dbReference type="Proteomes" id="UP000251241"/>
    </source>
</evidence>
<reference evidence="1 2" key="1">
    <citation type="submission" date="2018-06" db="EMBL/GenBank/DDBJ databases">
        <authorList>
            <consortium name="Pathogen Informatics"/>
            <person name="Doyle S."/>
        </authorList>
    </citation>
    <scope>NUCLEOTIDE SEQUENCE [LARGE SCALE GENOMIC DNA]</scope>
    <source>
        <strain evidence="1 2">NCTC11343</strain>
    </source>
</reference>
<proteinExistence type="predicted"/>
<dbReference type="Proteomes" id="UP000251241">
    <property type="component" value="Unassembled WGS sequence"/>
</dbReference>
<protein>
    <submittedName>
        <fullName evidence="1">Uncharacterized protein</fullName>
    </submittedName>
</protein>
<organism evidence="1 2">
    <name type="scientific">Sphingobacterium multivorum</name>
    <dbReference type="NCBI Taxonomy" id="28454"/>
    <lineage>
        <taxon>Bacteria</taxon>
        <taxon>Pseudomonadati</taxon>
        <taxon>Bacteroidota</taxon>
        <taxon>Sphingobacteriia</taxon>
        <taxon>Sphingobacteriales</taxon>
        <taxon>Sphingobacteriaceae</taxon>
        <taxon>Sphingobacterium</taxon>
    </lineage>
</organism>
<gene>
    <name evidence="1" type="ORF">NCTC11343_01690</name>
</gene>
<dbReference type="EMBL" id="UAUU01000006">
    <property type="protein sequence ID" value="SPZ85133.1"/>
    <property type="molecule type" value="Genomic_DNA"/>
</dbReference>
<sequence length="60" mass="7287">MCRWKVKKAKKVSIIPYRDYLSAQRLEFLANKYAQWIANKDTGTRDDYTTVICTHKLYRW</sequence>
<dbReference type="RefSeq" id="WP_146753035.1">
    <property type="nucleotide sequence ID" value="NZ_UAUU01000006.1"/>
</dbReference>
<evidence type="ECO:0000313" key="1">
    <source>
        <dbReference type="EMBL" id="SPZ85133.1"/>
    </source>
</evidence>
<name>A0A2X2J0R5_SPHMU</name>
<dbReference type="AlphaFoldDB" id="A0A2X2J0R5"/>